<dbReference type="PANTHER" id="PTHR21446:SF6">
    <property type="entry name" value="MITOCHONDRIAL ANTIVIRAL-SIGNALING PROTEIN"/>
    <property type="match status" value="1"/>
</dbReference>
<evidence type="ECO:0000313" key="1">
    <source>
        <dbReference type="EMBL" id="EKC38118.1"/>
    </source>
</evidence>
<gene>
    <name evidence="1" type="ORF">CGI_10022710</name>
</gene>
<protein>
    <submittedName>
        <fullName evidence="1">Uncharacterized protein</fullName>
    </submittedName>
</protein>
<name>K1QWU1_MAGGI</name>
<dbReference type="GO" id="GO:0003677">
    <property type="term" value="F:DNA binding"/>
    <property type="evidence" value="ECO:0007669"/>
    <property type="project" value="InterPro"/>
</dbReference>
<dbReference type="GO" id="GO:0015074">
    <property type="term" value="P:DNA integration"/>
    <property type="evidence" value="ECO:0007669"/>
    <property type="project" value="InterPro"/>
</dbReference>
<dbReference type="EMBL" id="JH817503">
    <property type="protein sequence ID" value="EKC38118.1"/>
    <property type="molecule type" value="Genomic_DNA"/>
</dbReference>
<proteinExistence type="predicted"/>
<dbReference type="Gene3D" id="1.10.443.10">
    <property type="entry name" value="Intergrase catalytic core"/>
    <property type="match status" value="1"/>
</dbReference>
<dbReference type="HOGENOM" id="CLU_1837017_0_0_1"/>
<dbReference type="PANTHER" id="PTHR21446">
    <property type="entry name" value="DUF3504 DOMAIN-CONTAINING PROTEIN"/>
    <property type="match status" value="1"/>
</dbReference>
<dbReference type="AlphaFoldDB" id="K1QWU1"/>
<dbReference type="InParanoid" id="K1QWU1"/>
<dbReference type="SUPFAM" id="SSF56349">
    <property type="entry name" value="DNA breaking-rejoining enzymes"/>
    <property type="match status" value="1"/>
</dbReference>
<organism evidence="1">
    <name type="scientific">Magallana gigas</name>
    <name type="common">Pacific oyster</name>
    <name type="synonym">Crassostrea gigas</name>
    <dbReference type="NCBI Taxonomy" id="29159"/>
    <lineage>
        <taxon>Eukaryota</taxon>
        <taxon>Metazoa</taxon>
        <taxon>Spiralia</taxon>
        <taxon>Lophotrochozoa</taxon>
        <taxon>Mollusca</taxon>
        <taxon>Bivalvia</taxon>
        <taxon>Autobranchia</taxon>
        <taxon>Pteriomorphia</taxon>
        <taxon>Ostreida</taxon>
        <taxon>Ostreoidea</taxon>
        <taxon>Ostreidae</taxon>
        <taxon>Magallana</taxon>
    </lineage>
</organism>
<accession>K1QWU1</accession>
<dbReference type="InterPro" id="IPR013762">
    <property type="entry name" value="Integrase-like_cat_sf"/>
</dbReference>
<dbReference type="InterPro" id="IPR052787">
    <property type="entry name" value="MAVS"/>
</dbReference>
<reference evidence="1" key="1">
    <citation type="journal article" date="2012" name="Nature">
        <title>The oyster genome reveals stress adaptation and complexity of shell formation.</title>
        <authorList>
            <person name="Zhang G."/>
            <person name="Fang X."/>
            <person name="Guo X."/>
            <person name="Li L."/>
            <person name="Luo R."/>
            <person name="Xu F."/>
            <person name="Yang P."/>
            <person name="Zhang L."/>
            <person name="Wang X."/>
            <person name="Qi H."/>
            <person name="Xiong Z."/>
            <person name="Que H."/>
            <person name="Xie Y."/>
            <person name="Holland P.W."/>
            <person name="Paps J."/>
            <person name="Zhu Y."/>
            <person name="Wu F."/>
            <person name="Chen Y."/>
            <person name="Wang J."/>
            <person name="Peng C."/>
            <person name="Meng J."/>
            <person name="Yang L."/>
            <person name="Liu J."/>
            <person name="Wen B."/>
            <person name="Zhang N."/>
            <person name="Huang Z."/>
            <person name="Zhu Q."/>
            <person name="Feng Y."/>
            <person name="Mount A."/>
            <person name="Hedgecock D."/>
            <person name="Xu Z."/>
            <person name="Liu Y."/>
            <person name="Domazet-Loso T."/>
            <person name="Du Y."/>
            <person name="Sun X."/>
            <person name="Zhang S."/>
            <person name="Liu B."/>
            <person name="Cheng P."/>
            <person name="Jiang X."/>
            <person name="Li J."/>
            <person name="Fan D."/>
            <person name="Wang W."/>
            <person name="Fu W."/>
            <person name="Wang T."/>
            <person name="Wang B."/>
            <person name="Zhang J."/>
            <person name="Peng Z."/>
            <person name="Li Y."/>
            <person name="Li N."/>
            <person name="Wang J."/>
            <person name="Chen M."/>
            <person name="He Y."/>
            <person name="Tan F."/>
            <person name="Song X."/>
            <person name="Zheng Q."/>
            <person name="Huang R."/>
            <person name="Yang H."/>
            <person name="Du X."/>
            <person name="Chen L."/>
            <person name="Yang M."/>
            <person name="Gaffney P.M."/>
            <person name="Wang S."/>
            <person name="Luo L."/>
            <person name="She Z."/>
            <person name="Ming Y."/>
            <person name="Huang W."/>
            <person name="Zhang S."/>
            <person name="Huang B."/>
            <person name="Zhang Y."/>
            <person name="Qu T."/>
            <person name="Ni P."/>
            <person name="Miao G."/>
            <person name="Wang J."/>
            <person name="Wang Q."/>
            <person name="Steinberg C.E."/>
            <person name="Wang H."/>
            <person name="Li N."/>
            <person name="Qian L."/>
            <person name="Zhang G."/>
            <person name="Li Y."/>
            <person name="Yang H."/>
            <person name="Liu X."/>
            <person name="Wang J."/>
            <person name="Yin Y."/>
            <person name="Wang J."/>
        </authorList>
    </citation>
    <scope>NUCLEOTIDE SEQUENCE [LARGE SCALE GENOMIC DNA]</scope>
    <source>
        <strain evidence="1">05x7-T-G4-1.051#20</strain>
    </source>
</reference>
<sequence>MDSKMKDALSRGVGGKRKQADPILPEDEAVIWEKGIFGMNNAETLQNTDNRGKFIEFTGMSTKTFKGGLAHKELHNKQIRHYCQPGDRCMANFFKMYLDALGNEGPFYRRPLAGSPPRSGSQLVGVNKLKSMMKVFCEEAGLKGNLTNHSGKRTCATALYQKGVDEQEIMG</sequence>
<dbReference type="InterPro" id="IPR011010">
    <property type="entry name" value="DNA_brk_join_enz"/>
</dbReference>
<dbReference type="GO" id="GO:0006310">
    <property type="term" value="P:DNA recombination"/>
    <property type="evidence" value="ECO:0007669"/>
    <property type="project" value="InterPro"/>
</dbReference>